<dbReference type="Gene3D" id="1.10.10.60">
    <property type="entry name" value="Homeodomain-like"/>
    <property type="match status" value="1"/>
</dbReference>
<proteinExistence type="predicted"/>
<dbReference type="EMBL" id="OD004886">
    <property type="protein sequence ID" value="CAD7410635.1"/>
    <property type="molecule type" value="Genomic_DNA"/>
</dbReference>
<name>A0A7R9H7G8_TIMPO</name>
<dbReference type="AlphaFoldDB" id="A0A7R9H7G8"/>
<gene>
    <name evidence="1" type="ORF">TPSB3V08_LOCUS7465</name>
</gene>
<accession>A0A7R9H7G8</accession>
<reference evidence="1" key="1">
    <citation type="submission" date="2020-11" db="EMBL/GenBank/DDBJ databases">
        <authorList>
            <person name="Tran Van P."/>
        </authorList>
    </citation>
    <scope>NUCLEOTIDE SEQUENCE</scope>
</reference>
<evidence type="ECO:0000313" key="1">
    <source>
        <dbReference type="EMBL" id="CAD7410635.1"/>
    </source>
</evidence>
<organism evidence="1">
    <name type="scientific">Timema poppense</name>
    <name type="common">Walking stick</name>
    <dbReference type="NCBI Taxonomy" id="170557"/>
    <lineage>
        <taxon>Eukaryota</taxon>
        <taxon>Metazoa</taxon>
        <taxon>Ecdysozoa</taxon>
        <taxon>Arthropoda</taxon>
        <taxon>Hexapoda</taxon>
        <taxon>Insecta</taxon>
        <taxon>Pterygota</taxon>
        <taxon>Neoptera</taxon>
        <taxon>Polyneoptera</taxon>
        <taxon>Phasmatodea</taxon>
        <taxon>Timematodea</taxon>
        <taxon>Timematoidea</taxon>
        <taxon>Timematidae</taxon>
        <taxon>Timema</taxon>
    </lineage>
</organism>
<sequence length="177" mass="20226">MSCFFVEIISGDNIDVEVKEPHIQMLEGVRLRFVSEESVEMEIDFENLHNTLEKRQAVDNVTFEWFCRTRSNNIPLSGTLIREKVLEIDKELSLSDGFCWLANRISCFNNIVAVCVFPGSVLGSHLATHSWCVKLHNRRWPRRKSLPLKMDGPCTAARCATSPPFSGISWNVQQLEN</sequence>
<protein>
    <submittedName>
        <fullName evidence="1">Uncharacterized protein</fullName>
    </submittedName>
</protein>